<comment type="caution">
    <text evidence="1">The sequence shown here is derived from an EMBL/GenBank/DDBJ whole genome shotgun (WGS) entry which is preliminary data.</text>
</comment>
<organism evidence="1 2">
    <name type="scientific">Burkholderia gladioli</name>
    <name type="common">Pseudomonas marginata</name>
    <name type="synonym">Phytomonas marginata</name>
    <dbReference type="NCBI Taxonomy" id="28095"/>
    <lineage>
        <taxon>Bacteria</taxon>
        <taxon>Pseudomonadati</taxon>
        <taxon>Pseudomonadota</taxon>
        <taxon>Betaproteobacteria</taxon>
        <taxon>Burkholderiales</taxon>
        <taxon>Burkholderiaceae</taxon>
        <taxon>Burkholderia</taxon>
    </lineage>
</organism>
<gene>
    <name evidence="1" type="ORF">DM48_7533</name>
</gene>
<evidence type="ECO:0000313" key="1">
    <source>
        <dbReference type="EMBL" id="KGC11229.1"/>
    </source>
</evidence>
<dbReference type="Proteomes" id="UP000029590">
    <property type="component" value="Unassembled WGS sequence"/>
</dbReference>
<evidence type="ECO:0000313" key="2">
    <source>
        <dbReference type="Proteomes" id="UP000029590"/>
    </source>
</evidence>
<dbReference type="KEGG" id="bgo:BM43_3970"/>
<accession>A0AAW3ETK0</accession>
<protein>
    <submittedName>
        <fullName evidence="1">Uncharacterized protein</fullName>
    </submittedName>
</protein>
<dbReference type="AlphaFoldDB" id="A0AAW3ETK0"/>
<reference evidence="1 2" key="1">
    <citation type="submission" date="2014-04" db="EMBL/GenBank/DDBJ databases">
        <authorList>
            <person name="Bishop-Lilly K.A."/>
            <person name="Broomall S.M."/>
            <person name="Chain P.S."/>
            <person name="Chertkov O."/>
            <person name="Coyne S.R."/>
            <person name="Daligault H.E."/>
            <person name="Davenport K.W."/>
            <person name="Erkkila T."/>
            <person name="Frey K.G."/>
            <person name="Gibbons H.S."/>
            <person name="Gu W."/>
            <person name="Jaissle J."/>
            <person name="Johnson S.L."/>
            <person name="Koroleva G.I."/>
            <person name="Ladner J.T."/>
            <person name="Lo C.-C."/>
            <person name="Minogue T.D."/>
            <person name="Munk C."/>
            <person name="Palacios G.F."/>
            <person name="Redden C.L."/>
            <person name="Rosenzweig C.N."/>
            <person name="Scholz M.B."/>
            <person name="Teshima H."/>
            <person name="Xu Y."/>
        </authorList>
    </citation>
    <scope>NUCLEOTIDE SEQUENCE [LARGE SCALE GENOMIC DNA]</scope>
    <source>
        <strain evidence="2">gladioli</strain>
    </source>
</reference>
<name>A0AAW3ETK0_BURGA</name>
<dbReference type="RefSeq" id="WP_127841055.1">
    <property type="nucleotide sequence ID" value="NZ_CADEVY010000004.1"/>
</dbReference>
<sequence>MKQCIKVIVIAINGGSGHVFTTPVEVTDDEYRNGEHFRIAVTRATDTGFVSPMLALAADDLVSLLMDIRTFIAPAQCHALAHHATGPESPFHLSRLSHLFGLSHPFVIPATRPARQLSLPHRPALSTRAPAWP</sequence>
<dbReference type="EMBL" id="JPGG01000017">
    <property type="protein sequence ID" value="KGC11229.1"/>
    <property type="molecule type" value="Genomic_DNA"/>
</dbReference>
<proteinExistence type="predicted"/>